<feature type="active site" description="Proton donor/acceptor" evidence="7">
    <location>
        <position position="183"/>
    </location>
</feature>
<dbReference type="GO" id="GO:0009264">
    <property type="term" value="P:deoxyribonucleotide catabolic process"/>
    <property type="evidence" value="ECO:0007669"/>
    <property type="project" value="UniProtKB-UniRule"/>
</dbReference>
<keyword evidence="3 7" id="KW-0456">Lyase</keyword>
<dbReference type="SUPFAM" id="SSF51569">
    <property type="entry name" value="Aldolase"/>
    <property type="match status" value="1"/>
</dbReference>
<evidence type="ECO:0000256" key="7">
    <source>
        <dbReference type="HAMAP-Rule" id="MF_00114"/>
    </source>
</evidence>
<reference evidence="8" key="2">
    <citation type="submission" date="2022-11" db="EMBL/GenBank/DDBJ databases">
        <title>complete genomes of mycoplasma synoviae ZX313 strain and SD2 strain.</title>
        <authorList>
            <person name="Zhong Q."/>
        </authorList>
    </citation>
    <scope>NUCLEOTIDE SEQUENCE</scope>
    <source>
        <strain evidence="8">SD2</strain>
    </source>
</reference>
<comment type="subcellular location">
    <subcellularLocation>
        <location evidence="7">Cytoplasm</location>
    </subcellularLocation>
</comment>
<dbReference type="HAMAP" id="MF_00114">
    <property type="entry name" value="DeoC_type1"/>
    <property type="match status" value="1"/>
</dbReference>
<dbReference type="EMBL" id="CP107525">
    <property type="protein sequence ID" value="UZW64213.1"/>
    <property type="molecule type" value="Genomic_DNA"/>
</dbReference>
<comment type="function">
    <text evidence="6 7">Catalyzes a reversible aldol reaction between acetaldehyde and D-glyceraldehyde 3-phosphate to generate 2-deoxy-D-ribose 5-phosphate.</text>
</comment>
<dbReference type="Gene3D" id="3.20.20.70">
    <property type="entry name" value="Aldolase class I"/>
    <property type="match status" value="1"/>
</dbReference>
<keyword evidence="2 7" id="KW-0963">Cytoplasm</keyword>
<dbReference type="InterPro" id="IPR002915">
    <property type="entry name" value="DeoC/FbaB/LacD_aldolase"/>
</dbReference>
<dbReference type="PIRSF" id="PIRSF001357">
    <property type="entry name" value="DeoC"/>
    <property type="match status" value="1"/>
</dbReference>
<comment type="pathway">
    <text evidence="7">Carbohydrate degradation; 2-deoxy-D-ribose 1-phosphate degradation; D-glyceraldehyde 3-phosphate and acetaldehyde from 2-deoxy-alpha-D-ribose 1-phosphate: step 2/2.</text>
</comment>
<dbReference type="GO" id="GO:0016052">
    <property type="term" value="P:carbohydrate catabolic process"/>
    <property type="evidence" value="ECO:0007669"/>
    <property type="project" value="TreeGrafter"/>
</dbReference>
<keyword evidence="4 7" id="KW-0704">Schiff base</keyword>
<dbReference type="Proteomes" id="UP001164481">
    <property type="component" value="Chromosome"/>
</dbReference>
<dbReference type="SMART" id="SM01133">
    <property type="entry name" value="DeoC"/>
    <property type="match status" value="1"/>
</dbReference>
<evidence type="ECO:0000313" key="9">
    <source>
        <dbReference type="Proteomes" id="UP001164481"/>
    </source>
</evidence>
<dbReference type="PANTHER" id="PTHR10889:SF1">
    <property type="entry name" value="DEOXYRIBOSE-PHOSPHATE ALDOLASE"/>
    <property type="match status" value="1"/>
</dbReference>
<dbReference type="GO" id="GO:0005737">
    <property type="term" value="C:cytoplasm"/>
    <property type="evidence" value="ECO:0007669"/>
    <property type="project" value="UniProtKB-SubCell"/>
</dbReference>
<gene>
    <name evidence="7 8" type="primary">deoC</name>
    <name evidence="8" type="ORF">OIE46_02390</name>
</gene>
<evidence type="ECO:0000256" key="6">
    <source>
        <dbReference type="ARBA" id="ARBA00056337"/>
    </source>
</evidence>
<evidence type="ECO:0000256" key="5">
    <source>
        <dbReference type="ARBA" id="ARBA00048791"/>
    </source>
</evidence>
<reference evidence="8" key="1">
    <citation type="submission" date="2022-10" db="EMBL/GenBank/DDBJ databases">
        <authorList>
            <person name="Wei X."/>
        </authorList>
    </citation>
    <scope>NUCLEOTIDE SEQUENCE</scope>
    <source>
        <strain evidence="8">SD2</strain>
    </source>
</reference>
<protein>
    <recommendedName>
        <fullName evidence="7">Deoxyribose-phosphate aldolase</fullName>
        <shortName evidence="7">DERA</shortName>
        <ecNumber evidence="7">4.1.2.4</ecNumber>
    </recommendedName>
    <alternativeName>
        <fullName evidence="7">2-deoxy-D-ribose 5-phosphate aldolase</fullName>
    </alternativeName>
    <alternativeName>
        <fullName evidence="7">Phosphodeoxyriboaldolase</fullName>
        <shortName evidence="7">Deoxyriboaldolase</shortName>
    </alternativeName>
</protein>
<proteinExistence type="inferred from homology"/>
<name>A0AAX3EZI5_MYCSY</name>
<dbReference type="AlphaFoldDB" id="A0AAX3EZI5"/>
<dbReference type="NCBIfam" id="TIGR00126">
    <property type="entry name" value="deoC"/>
    <property type="match status" value="1"/>
</dbReference>
<dbReference type="InterPro" id="IPR013785">
    <property type="entry name" value="Aldolase_TIM"/>
</dbReference>
<sequence>MNFNQLIDHTYLKPEATKKNIDNLIMQGFEHNFFSVCVNSIWVKYVKEKIKKLNSSLKITAVVGFPLGASITQAKAHEAKLAVEHGADEIDMVIAVGFLKQKDYEYVLNDIKSVKKAIGNKVLKIIIETALLTKEEIKKATEIVLKSGAEFIKTSTGFSYRGASLDDVVTMKSVIKDQKLEIKAAGGISTLEDMQKMHEAGATRFGLSKSVEILKNQKVETKY</sequence>
<comment type="similarity">
    <text evidence="1 7">Belongs to the DeoC/FbaB aldolase family. DeoC type 1 subfamily.</text>
</comment>
<evidence type="ECO:0000313" key="8">
    <source>
        <dbReference type="EMBL" id="UZW64213.1"/>
    </source>
</evidence>
<dbReference type="InterPro" id="IPR011343">
    <property type="entry name" value="DeoC"/>
</dbReference>
<dbReference type="Pfam" id="PF01791">
    <property type="entry name" value="DeoC"/>
    <property type="match status" value="1"/>
</dbReference>
<dbReference type="GO" id="GO:0006018">
    <property type="term" value="P:2-deoxyribose 1-phosphate catabolic process"/>
    <property type="evidence" value="ECO:0007669"/>
    <property type="project" value="UniProtKB-UniRule"/>
</dbReference>
<evidence type="ECO:0000256" key="1">
    <source>
        <dbReference type="ARBA" id="ARBA00010936"/>
    </source>
</evidence>
<comment type="catalytic activity">
    <reaction evidence="5 7">
        <text>2-deoxy-D-ribose 5-phosphate = D-glyceraldehyde 3-phosphate + acetaldehyde</text>
        <dbReference type="Rhea" id="RHEA:12821"/>
        <dbReference type="ChEBI" id="CHEBI:15343"/>
        <dbReference type="ChEBI" id="CHEBI:59776"/>
        <dbReference type="ChEBI" id="CHEBI:62877"/>
        <dbReference type="EC" id="4.1.2.4"/>
    </reaction>
</comment>
<evidence type="ECO:0000256" key="2">
    <source>
        <dbReference type="ARBA" id="ARBA00022490"/>
    </source>
</evidence>
<feature type="active site" description="Schiff-base intermediate with acetaldehyde" evidence="7">
    <location>
        <position position="153"/>
    </location>
</feature>
<dbReference type="PANTHER" id="PTHR10889">
    <property type="entry name" value="DEOXYRIBOSE-PHOSPHATE ALDOLASE"/>
    <property type="match status" value="1"/>
</dbReference>
<feature type="active site" description="Proton donor/acceptor" evidence="7">
    <location>
        <position position="91"/>
    </location>
</feature>
<dbReference type="EC" id="4.1.2.4" evidence="7"/>
<organism evidence="8 9">
    <name type="scientific">Mycoplasmopsis synoviae</name>
    <name type="common">Mycoplasma synoviae</name>
    <dbReference type="NCBI Taxonomy" id="2109"/>
    <lineage>
        <taxon>Bacteria</taxon>
        <taxon>Bacillati</taxon>
        <taxon>Mycoplasmatota</taxon>
        <taxon>Mycoplasmoidales</taxon>
        <taxon>Metamycoplasmataceae</taxon>
        <taxon>Mycoplasmopsis</taxon>
    </lineage>
</organism>
<evidence type="ECO:0000256" key="4">
    <source>
        <dbReference type="ARBA" id="ARBA00023270"/>
    </source>
</evidence>
<dbReference type="CDD" id="cd00959">
    <property type="entry name" value="DeoC"/>
    <property type="match status" value="1"/>
</dbReference>
<dbReference type="GO" id="GO:0004139">
    <property type="term" value="F:deoxyribose-phosphate aldolase activity"/>
    <property type="evidence" value="ECO:0007669"/>
    <property type="project" value="UniProtKB-UniRule"/>
</dbReference>
<accession>A0AAX3EZI5</accession>
<dbReference type="RefSeq" id="WP_154221330.1">
    <property type="nucleotide sequence ID" value="NZ_CP034544.1"/>
</dbReference>
<dbReference type="InterPro" id="IPR028581">
    <property type="entry name" value="DeoC_typeI"/>
</dbReference>
<evidence type="ECO:0000256" key="3">
    <source>
        <dbReference type="ARBA" id="ARBA00023239"/>
    </source>
</evidence>
<dbReference type="FunFam" id="3.20.20.70:FF:000044">
    <property type="entry name" value="Deoxyribose-phosphate aldolase"/>
    <property type="match status" value="1"/>
</dbReference>